<keyword evidence="17" id="KW-0732">Signal</keyword>
<dbReference type="InterPro" id="IPR058240">
    <property type="entry name" value="rSAM_sf"/>
</dbReference>
<comment type="cofactor">
    <cofactor evidence="1">
        <name>[4Fe-4S] cluster</name>
        <dbReference type="ChEBI" id="CHEBI:49883"/>
    </cofactor>
</comment>
<dbReference type="AlphaFoldDB" id="G3P2W5"/>
<feature type="signal peptide" evidence="17">
    <location>
        <begin position="1"/>
        <end position="27"/>
    </location>
</feature>
<keyword evidence="9" id="KW-0408">Iron</keyword>
<evidence type="ECO:0000256" key="2">
    <source>
        <dbReference type="ARBA" id="ARBA00004397"/>
    </source>
</evidence>
<dbReference type="Ensembl" id="ENSGACT00000011962.2">
    <property type="protein sequence ID" value="ENSGACP00000011938.2"/>
    <property type="gene ID" value="ENSGACG00000009046.2"/>
</dbReference>
<dbReference type="GO" id="GO:0046872">
    <property type="term" value="F:metal ion binding"/>
    <property type="evidence" value="ECO:0007669"/>
    <property type="project" value="UniProtKB-KW"/>
</dbReference>
<dbReference type="GO" id="GO:0051539">
    <property type="term" value="F:4 iron, 4 sulfur cluster binding"/>
    <property type="evidence" value="ECO:0007669"/>
    <property type="project" value="UniProtKB-KW"/>
</dbReference>
<dbReference type="SMART" id="SM00729">
    <property type="entry name" value="Elp3"/>
    <property type="match status" value="1"/>
</dbReference>
<reference evidence="18" key="3">
    <citation type="submission" date="2025-09" db="UniProtKB">
        <authorList>
            <consortium name="Ensembl"/>
        </authorList>
    </citation>
    <scope>IDENTIFICATION</scope>
</reference>
<dbReference type="InterPro" id="IPR013785">
    <property type="entry name" value="Aldolase_TIM"/>
</dbReference>
<evidence type="ECO:0000256" key="6">
    <source>
        <dbReference type="ARBA" id="ARBA00022723"/>
    </source>
</evidence>
<keyword evidence="19" id="KW-1185">Reference proteome</keyword>
<comment type="similarity">
    <text evidence="13">Belongs to the radical SAM superfamily. RSAD2 family.</text>
</comment>
<keyword evidence="12" id="KW-0472">Membrane</keyword>
<dbReference type="STRING" id="69293.ENSGACP00000011938"/>
<keyword evidence="3" id="KW-0004">4Fe-4S</keyword>
<evidence type="ECO:0000256" key="10">
    <source>
        <dbReference type="ARBA" id="ARBA00023014"/>
    </source>
</evidence>
<evidence type="ECO:0000313" key="19">
    <source>
        <dbReference type="Proteomes" id="UP000007635"/>
    </source>
</evidence>
<keyword evidence="4" id="KW-0399">Innate immunity</keyword>
<dbReference type="GO" id="GO:0005739">
    <property type="term" value="C:mitochondrion"/>
    <property type="evidence" value="ECO:0007669"/>
    <property type="project" value="TreeGrafter"/>
</dbReference>
<dbReference type="Proteomes" id="UP000007635">
    <property type="component" value="Chromosome XV"/>
</dbReference>
<keyword evidence="7" id="KW-0256">Endoplasmic reticulum</keyword>
<comment type="subcellular location">
    <subcellularLocation>
        <location evidence="2">Endoplasmic reticulum membrane</location>
        <topology evidence="2">Peripheral membrane protein</topology>
        <orientation evidence="2">Cytoplasmic side</orientation>
    </subcellularLocation>
</comment>
<dbReference type="InterPro" id="IPR007197">
    <property type="entry name" value="rSAM"/>
</dbReference>
<dbReference type="SFLD" id="SFLDG01088">
    <property type="entry name" value="antiviral_proteins"/>
    <property type="match status" value="1"/>
</dbReference>
<proteinExistence type="inferred from homology"/>
<dbReference type="GeneTree" id="ENSGT00390000013670"/>
<evidence type="ECO:0000256" key="16">
    <source>
        <dbReference type="ARBA" id="ARBA00035042"/>
    </source>
</evidence>
<keyword evidence="8" id="KW-0391">Immunity</keyword>
<evidence type="ECO:0000256" key="8">
    <source>
        <dbReference type="ARBA" id="ARBA00022859"/>
    </source>
</evidence>
<dbReference type="NCBIfam" id="NF038283">
    <property type="entry name" value="viperin_w_prok"/>
    <property type="match status" value="1"/>
</dbReference>
<evidence type="ECO:0000256" key="14">
    <source>
        <dbReference type="ARBA" id="ARBA00035038"/>
    </source>
</evidence>
<sequence>MRLSAAIASQMRLLMQLLADALRVAFASFFSKVGYGRTGAGAGTALSVTPVERKVDEGRAQNEMTTPTSVNYHFTRQCNYKCGFCFHTAKTSFVLPLDEAKRGLKLLKESGMEKINFSGGEPFLHDKGDFLGKLVQYCKQDLRLPSVSIVSNGSMIKEKWFQKYGDDLDILAISCDSFDEATNQLIGRAQGRKSHIDNLHKICSWCQQYRVAFKINSVINTFNVDEDMAENILQLNPVRWKVFQCLLIDGENAGEKALREAERFVISEQMFQEFLERHIGVPCLVPESNEKVRDEIMRFLDCREGRKDPSKSILDVGVKEAICFSGFDEKMFLKRGGKYVWSKADMKMEW</sequence>
<dbReference type="PROSITE" id="PS51918">
    <property type="entry name" value="RADICAL_SAM"/>
    <property type="match status" value="1"/>
</dbReference>
<evidence type="ECO:0000256" key="13">
    <source>
        <dbReference type="ARBA" id="ARBA00035008"/>
    </source>
</evidence>
<dbReference type="OMA" id="ERWFKKY"/>
<evidence type="ECO:0000256" key="9">
    <source>
        <dbReference type="ARBA" id="ARBA00023004"/>
    </source>
</evidence>
<keyword evidence="10" id="KW-0411">Iron-sulfur</keyword>
<reference evidence="18" key="2">
    <citation type="submission" date="2025-08" db="UniProtKB">
        <authorList>
            <consortium name="Ensembl"/>
        </authorList>
    </citation>
    <scope>IDENTIFICATION</scope>
</reference>
<evidence type="ECO:0000256" key="4">
    <source>
        <dbReference type="ARBA" id="ARBA00022588"/>
    </source>
</evidence>
<dbReference type="FunCoup" id="G3P2W5">
    <property type="interactions" value="8"/>
</dbReference>
<dbReference type="GO" id="GO:0005789">
    <property type="term" value="C:endoplasmic reticulum membrane"/>
    <property type="evidence" value="ECO:0007669"/>
    <property type="project" value="UniProtKB-SubCell"/>
</dbReference>
<evidence type="ECO:0000256" key="11">
    <source>
        <dbReference type="ARBA" id="ARBA00023118"/>
    </source>
</evidence>
<dbReference type="GO" id="GO:0050778">
    <property type="term" value="P:positive regulation of immune response"/>
    <property type="evidence" value="ECO:0007669"/>
    <property type="project" value="TreeGrafter"/>
</dbReference>
<evidence type="ECO:0000256" key="15">
    <source>
        <dbReference type="ARBA" id="ARBA00035040"/>
    </source>
</evidence>
<dbReference type="SFLD" id="SFLDS00029">
    <property type="entry name" value="Radical_SAM"/>
    <property type="match status" value="1"/>
</dbReference>
<keyword evidence="6" id="KW-0479">Metal-binding</keyword>
<feature type="chain" id="PRO_5043803023" description="S-adenosylmethionine-dependent nucleotide dehydratase RSAD2" evidence="17">
    <location>
        <begin position="28"/>
        <end position="350"/>
    </location>
</feature>
<dbReference type="NCBIfam" id="TIGR04278">
    <property type="entry name" value="viperin"/>
    <property type="match status" value="1"/>
</dbReference>
<dbReference type="Pfam" id="PF04055">
    <property type="entry name" value="Radical_SAM"/>
    <property type="match status" value="1"/>
</dbReference>
<dbReference type="InterPro" id="IPR026372">
    <property type="entry name" value="RSAD2"/>
</dbReference>
<dbReference type="eggNOG" id="ENOG502QQMH">
    <property type="taxonomic scope" value="Eukaryota"/>
</dbReference>
<evidence type="ECO:0000256" key="7">
    <source>
        <dbReference type="ARBA" id="ARBA00022824"/>
    </source>
</evidence>
<accession>G3P2W5</accession>
<evidence type="ECO:0000256" key="12">
    <source>
        <dbReference type="ARBA" id="ARBA00023136"/>
    </source>
</evidence>
<dbReference type="CDD" id="cd01335">
    <property type="entry name" value="Radical_SAM"/>
    <property type="match status" value="1"/>
</dbReference>
<dbReference type="SFLD" id="SFLDG01067">
    <property type="entry name" value="SPASM/twitch_domain_containing"/>
    <property type="match status" value="1"/>
</dbReference>
<evidence type="ECO:0000256" key="5">
    <source>
        <dbReference type="ARBA" id="ARBA00022691"/>
    </source>
</evidence>
<dbReference type="Gene3D" id="3.20.20.70">
    <property type="entry name" value="Aldolase class I"/>
    <property type="match status" value="1"/>
</dbReference>
<dbReference type="GO" id="GO:0051607">
    <property type="term" value="P:defense response to virus"/>
    <property type="evidence" value="ECO:0007669"/>
    <property type="project" value="UniProtKB-KW"/>
</dbReference>
<protein>
    <recommendedName>
        <fullName evidence="14">S-adenosylmethionine-dependent nucleotide dehydratase RSAD2</fullName>
    </recommendedName>
    <alternativeName>
        <fullName evidence="15">Radical S-adenosyl methionine domain-containing protein 2</fullName>
    </alternativeName>
    <alternativeName>
        <fullName evidence="16">Virus inhibitory protein, endoplasmic reticulum-associated, interferon-inducible</fullName>
    </alternativeName>
</protein>
<dbReference type="GO" id="GO:0005811">
    <property type="term" value="C:lipid droplet"/>
    <property type="evidence" value="ECO:0007669"/>
    <property type="project" value="InterPro"/>
</dbReference>
<dbReference type="PANTHER" id="PTHR21339">
    <property type="entry name" value="RADICAL S-ADENOSYL METHIONINE DOMAIN-CONTAINING PROTEIN 2"/>
    <property type="match status" value="1"/>
</dbReference>
<dbReference type="Bgee" id="ENSGACG00000009046">
    <property type="expression patterns" value="Expressed in heart and 11 other cell types or tissues"/>
</dbReference>
<evidence type="ECO:0000256" key="1">
    <source>
        <dbReference type="ARBA" id="ARBA00001966"/>
    </source>
</evidence>
<reference evidence="18 19" key="1">
    <citation type="journal article" date="2021" name="G3 (Bethesda)">
        <title>Improved contiguity of the threespine stickleback genome using long-read sequencing.</title>
        <authorList>
            <person name="Nath S."/>
            <person name="Shaw D.E."/>
            <person name="White M.A."/>
        </authorList>
    </citation>
    <scope>NUCLEOTIDE SEQUENCE [LARGE SCALE GENOMIC DNA]</scope>
    <source>
        <strain evidence="18 19">Lake Benthic</strain>
    </source>
</reference>
<keyword evidence="11" id="KW-0051">Antiviral defense</keyword>
<keyword evidence="5" id="KW-0949">S-adenosyl-L-methionine</keyword>
<dbReference type="InterPro" id="IPR051196">
    <property type="entry name" value="RSAD2/Viperin_antiviral"/>
</dbReference>
<dbReference type="GO" id="GO:0045087">
    <property type="term" value="P:innate immune response"/>
    <property type="evidence" value="ECO:0007669"/>
    <property type="project" value="UniProtKB-KW"/>
</dbReference>
<organism evidence="18 19">
    <name type="scientific">Gasterosteus aculeatus aculeatus</name>
    <name type="common">three-spined stickleback</name>
    <dbReference type="NCBI Taxonomy" id="481459"/>
    <lineage>
        <taxon>Eukaryota</taxon>
        <taxon>Metazoa</taxon>
        <taxon>Chordata</taxon>
        <taxon>Craniata</taxon>
        <taxon>Vertebrata</taxon>
        <taxon>Euteleostomi</taxon>
        <taxon>Actinopterygii</taxon>
        <taxon>Neopterygii</taxon>
        <taxon>Teleostei</taxon>
        <taxon>Neoteleostei</taxon>
        <taxon>Acanthomorphata</taxon>
        <taxon>Eupercaria</taxon>
        <taxon>Perciformes</taxon>
        <taxon>Cottioidei</taxon>
        <taxon>Gasterosteales</taxon>
        <taxon>Gasterosteidae</taxon>
        <taxon>Gasterosteus</taxon>
    </lineage>
</organism>
<dbReference type="SUPFAM" id="SSF102114">
    <property type="entry name" value="Radical SAM enzymes"/>
    <property type="match status" value="1"/>
</dbReference>
<evidence type="ECO:0000313" key="18">
    <source>
        <dbReference type="Ensembl" id="ENSGACP00000011938.2"/>
    </source>
</evidence>
<evidence type="ECO:0000256" key="17">
    <source>
        <dbReference type="SAM" id="SignalP"/>
    </source>
</evidence>
<dbReference type="InterPro" id="IPR006638">
    <property type="entry name" value="Elp3/MiaA/NifB-like_rSAM"/>
</dbReference>
<name>G3P2W5_GASAC</name>
<dbReference type="SFLD" id="SFLDF00318">
    <property type="entry name" value="Viperin"/>
    <property type="match status" value="1"/>
</dbReference>
<evidence type="ECO:0000256" key="3">
    <source>
        <dbReference type="ARBA" id="ARBA00022485"/>
    </source>
</evidence>
<dbReference type="GO" id="GO:0003824">
    <property type="term" value="F:catalytic activity"/>
    <property type="evidence" value="ECO:0007669"/>
    <property type="project" value="InterPro"/>
</dbReference>
<dbReference type="InParanoid" id="G3P2W5"/>
<dbReference type="PANTHER" id="PTHR21339:SF0">
    <property type="entry name" value="S-ADENOSYLMETHIONINE-DEPENDENT NUCLEOTIDE DEHYDRATASE RSAD2"/>
    <property type="match status" value="1"/>
</dbReference>